<accession>A0A0D5NJZ2</accession>
<gene>
    <name evidence="7" type="ORF">VN24_14740</name>
</gene>
<evidence type="ECO:0000313" key="7">
    <source>
        <dbReference type="EMBL" id="AJY75586.1"/>
    </source>
</evidence>
<dbReference type="RefSeq" id="WP_045671014.1">
    <property type="nucleotide sequence ID" value="NZ_CP011058.1"/>
</dbReference>
<feature type="transmembrane region" description="Helical" evidence="6">
    <location>
        <begin position="60"/>
        <end position="82"/>
    </location>
</feature>
<evidence type="ECO:0000256" key="5">
    <source>
        <dbReference type="ARBA" id="ARBA00023136"/>
    </source>
</evidence>
<evidence type="ECO:0000256" key="4">
    <source>
        <dbReference type="ARBA" id="ARBA00022989"/>
    </source>
</evidence>
<dbReference type="CDD" id="cd06580">
    <property type="entry name" value="TM_PBP1_transp_TpRbsC_like"/>
    <property type="match status" value="1"/>
</dbReference>
<keyword evidence="2" id="KW-1003">Cell membrane</keyword>
<evidence type="ECO:0000313" key="8">
    <source>
        <dbReference type="Proteomes" id="UP000032633"/>
    </source>
</evidence>
<feature type="transmembrane region" description="Helical" evidence="6">
    <location>
        <begin position="267"/>
        <end position="286"/>
    </location>
</feature>
<dbReference type="PATRIC" id="fig|1126833.4.peg.3228"/>
<keyword evidence="3 6" id="KW-0812">Transmembrane</keyword>
<proteinExistence type="predicted"/>
<dbReference type="OrthoDB" id="9792579at2"/>
<dbReference type="Pfam" id="PF02653">
    <property type="entry name" value="BPD_transp_2"/>
    <property type="match status" value="1"/>
</dbReference>
<feature type="transmembrane region" description="Helical" evidence="6">
    <location>
        <begin position="189"/>
        <end position="209"/>
    </location>
</feature>
<feature type="transmembrane region" description="Helical" evidence="6">
    <location>
        <begin position="224"/>
        <end position="247"/>
    </location>
</feature>
<reference evidence="7 8" key="1">
    <citation type="journal article" date="2015" name="J. Biotechnol.">
        <title>Complete genome sequence of Paenibacillus beijingensis 7188(T) (=DSM 24997(T)), a novel rhizobacterium from jujube garden soil.</title>
        <authorList>
            <person name="Kwak Y."/>
            <person name="Shin J.H."/>
        </authorList>
    </citation>
    <scope>NUCLEOTIDE SEQUENCE [LARGE SCALE GENOMIC DNA]</scope>
    <source>
        <strain evidence="7 8">DSM 24997</strain>
    </source>
</reference>
<dbReference type="GO" id="GO:0022857">
    <property type="term" value="F:transmembrane transporter activity"/>
    <property type="evidence" value="ECO:0007669"/>
    <property type="project" value="InterPro"/>
</dbReference>
<dbReference type="AlphaFoldDB" id="A0A0D5NJZ2"/>
<keyword evidence="5 6" id="KW-0472">Membrane</keyword>
<keyword evidence="8" id="KW-1185">Reference proteome</keyword>
<dbReference type="KEGG" id="pbj:VN24_14740"/>
<comment type="subcellular location">
    <subcellularLocation>
        <location evidence="1">Cell membrane</location>
        <topology evidence="1">Multi-pass membrane protein</topology>
    </subcellularLocation>
</comment>
<reference evidence="8" key="2">
    <citation type="submission" date="2015-03" db="EMBL/GenBank/DDBJ databases">
        <title>Genome sequence of Paenibacillus beijingensis strain DSM 24997T.</title>
        <authorList>
            <person name="Kwak Y."/>
            <person name="Shin J.-H."/>
        </authorList>
    </citation>
    <scope>NUCLEOTIDE SEQUENCE [LARGE SCALE GENOMIC DNA]</scope>
    <source>
        <strain evidence="8">DSM 24997</strain>
    </source>
</reference>
<sequence>MDFTLQLIVAAISSGTPLLIATLGGILNERAGIIQLGTEGIMLMGAVTACITYLHTGSFVLTVLAVFAVSAVLGFVHAFMTVSLRANHIVSGLALTLFGAGLSAYIGKPISGTPLPATLPKLNLTFLDGIPVIGDIFGHLDILTWFSFLLVAAMHFFIHRTSWGLHLRAIGDNPATADVMGIRVQLFRYGYVVIGAMLIGLAGADLLLVNSPSWNEGMTAGRGWIAVALIIFARWNPFRALLCAYFFGALDTLGFRIQLTGSEIPSYFLKMIPYIVTILVLMFLGWRNKNKPSGSPEALGNPYIREQRF</sequence>
<dbReference type="STRING" id="1126833.VN24_14740"/>
<name>A0A0D5NJZ2_9BACL</name>
<evidence type="ECO:0000256" key="6">
    <source>
        <dbReference type="SAM" id="Phobius"/>
    </source>
</evidence>
<evidence type="ECO:0000256" key="2">
    <source>
        <dbReference type="ARBA" id="ARBA00022475"/>
    </source>
</evidence>
<dbReference type="HOGENOM" id="CLU_040769_1_1_9"/>
<keyword evidence="4 6" id="KW-1133">Transmembrane helix</keyword>
<dbReference type="EMBL" id="CP011058">
    <property type="protein sequence ID" value="AJY75586.1"/>
    <property type="molecule type" value="Genomic_DNA"/>
</dbReference>
<dbReference type="GO" id="GO:0005886">
    <property type="term" value="C:plasma membrane"/>
    <property type="evidence" value="ECO:0007669"/>
    <property type="project" value="UniProtKB-SubCell"/>
</dbReference>
<dbReference type="InterPro" id="IPR001851">
    <property type="entry name" value="ABC_transp_permease"/>
</dbReference>
<feature type="transmembrane region" description="Helical" evidence="6">
    <location>
        <begin position="89"/>
        <end position="106"/>
    </location>
</feature>
<dbReference type="Proteomes" id="UP000032633">
    <property type="component" value="Chromosome"/>
</dbReference>
<organism evidence="7 8">
    <name type="scientific">Paenibacillus beijingensis</name>
    <dbReference type="NCBI Taxonomy" id="1126833"/>
    <lineage>
        <taxon>Bacteria</taxon>
        <taxon>Bacillati</taxon>
        <taxon>Bacillota</taxon>
        <taxon>Bacilli</taxon>
        <taxon>Bacillales</taxon>
        <taxon>Paenibacillaceae</taxon>
        <taxon>Paenibacillus</taxon>
    </lineage>
</organism>
<evidence type="ECO:0000256" key="3">
    <source>
        <dbReference type="ARBA" id="ARBA00022692"/>
    </source>
</evidence>
<evidence type="ECO:0000256" key="1">
    <source>
        <dbReference type="ARBA" id="ARBA00004651"/>
    </source>
</evidence>
<feature type="transmembrane region" description="Helical" evidence="6">
    <location>
        <begin position="33"/>
        <end position="54"/>
    </location>
</feature>
<protein>
    <submittedName>
        <fullName evidence="7">ABC transporter permease</fullName>
    </submittedName>
</protein>
<dbReference type="PANTHER" id="PTHR43370">
    <property type="entry name" value="SUGAR ABC TRANSPORTER INTEGRAL MEMBRANE PROTEIN-RELATED"/>
    <property type="match status" value="1"/>
</dbReference>
<feature type="transmembrane region" description="Helical" evidence="6">
    <location>
        <begin position="6"/>
        <end position="26"/>
    </location>
</feature>
<dbReference type="PANTHER" id="PTHR43370:SF2">
    <property type="entry name" value="ABC TRANSPORTER PERMEASE PROTEIN"/>
    <property type="match status" value="1"/>
</dbReference>
<feature type="transmembrane region" description="Helical" evidence="6">
    <location>
        <begin position="136"/>
        <end position="158"/>
    </location>
</feature>